<dbReference type="Proteomes" id="UP000479710">
    <property type="component" value="Unassembled WGS sequence"/>
</dbReference>
<proteinExistence type="predicted"/>
<feature type="compositionally biased region" description="Basic and acidic residues" evidence="1">
    <location>
        <begin position="1"/>
        <end position="11"/>
    </location>
</feature>
<evidence type="ECO:0000313" key="3">
    <source>
        <dbReference type="Proteomes" id="UP000479710"/>
    </source>
</evidence>
<dbReference type="EMBL" id="SPHZ02000006">
    <property type="protein sequence ID" value="KAF0911808.1"/>
    <property type="molecule type" value="Genomic_DNA"/>
</dbReference>
<reference evidence="2 3" key="1">
    <citation type="submission" date="2019-11" db="EMBL/GenBank/DDBJ databases">
        <title>Whole genome sequence of Oryza granulata.</title>
        <authorList>
            <person name="Li W."/>
        </authorList>
    </citation>
    <scope>NUCLEOTIDE SEQUENCE [LARGE SCALE GENOMIC DNA]</scope>
    <source>
        <strain evidence="3">cv. Menghai</strain>
        <tissue evidence="2">Leaf</tissue>
    </source>
</reference>
<evidence type="ECO:0000256" key="1">
    <source>
        <dbReference type="SAM" id="MobiDB-lite"/>
    </source>
</evidence>
<feature type="compositionally biased region" description="Gly residues" evidence="1">
    <location>
        <begin position="18"/>
        <end position="40"/>
    </location>
</feature>
<organism evidence="2 3">
    <name type="scientific">Oryza meyeriana var. granulata</name>
    <dbReference type="NCBI Taxonomy" id="110450"/>
    <lineage>
        <taxon>Eukaryota</taxon>
        <taxon>Viridiplantae</taxon>
        <taxon>Streptophyta</taxon>
        <taxon>Embryophyta</taxon>
        <taxon>Tracheophyta</taxon>
        <taxon>Spermatophyta</taxon>
        <taxon>Magnoliopsida</taxon>
        <taxon>Liliopsida</taxon>
        <taxon>Poales</taxon>
        <taxon>Poaceae</taxon>
        <taxon>BOP clade</taxon>
        <taxon>Oryzoideae</taxon>
        <taxon>Oryzeae</taxon>
        <taxon>Oryzinae</taxon>
        <taxon>Oryza</taxon>
        <taxon>Oryza meyeriana</taxon>
    </lineage>
</organism>
<accession>A0A6G1DGT2</accession>
<gene>
    <name evidence="2" type="ORF">E2562_012297</name>
</gene>
<name>A0A6G1DGT2_9ORYZ</name>
<evidence type="ECO:0008006" key="4">
    <source>
        <dbReference type="Google" id="ProtNLM"/>
    </source>
</evidence>
<evidence type="ECO:0000313" key="2">
    <source>
        <dbReference type="EMBL" id="KAF0911808.1"/>
    </source>
</evidence>
<sequence length="63" mass="6069">MAMMERRRGLEGDEIEAGAGGVSDKGGRSGAAGTGGGGDGLPSTGEGRCGRDTVSGGKEEGRG</sequence>
<keyword evidence="3" id="KW-1185">Reference proteome</keyword>
<dbReference type="AlphaFoldDB" id="A0A6G1DGT2"/>
<protein>
    <recommendedName>
        <fullName evidence="4">DUF834 domain-containing protein</fullName>
    </recommendedName>
</protein>
<feature type="region of interest" description="Disordered" evidence="1">
    <location>
        <begin position="1"/>
        <end position="63"/>
    </location>
</feature>
<comment type="caution">
    <text evidence="2">The sequence shown here is derived from an EMBL/GenBank/DDBJ whole genome shotgun (WGS) entry which is preliminary data.</text>
</comment>